<gene>
    <name evidence="1" type="ORF">SAMN05216368_103235</name>
</gene>
<accession>A0A5E9FYA6</accession>
<proteinExistence type="predicted"/>
<dbReference type="AlphaFoldDB" id="A0A5E9FYA6"/>
<name>A0A5E9FYA6_9MICO</name>
<dbReference type="RefSeq" id="WP_092339709.1">
    <property type="nucleotide sequence ID" value="NZ_FNIB01000003.1"/>
</dbReference>
<evidence type="ECO:0000313" key="2">
    <source>
        <dbReference type="Proteomes" id="UP000199639"/>
    </source>
</evidence>
<organism evidence="1 2">
    <name type="scientific">Cryobacterium flavum</name>
    <dbReference type="NCBI Taxonomy" id="1424659"/>
    <lineage>
        <taxon>Bacteria</taxon>
        <taxon>Bacillati</taxon>
        <taxon>Actinomycetota</taxon>
        <taxon>Actinomycetes</taxon>
        <taxon>Micrococcales</taxon>
        <taxon>Microbacteriaceae</taxon>
        <taxon>Cryobacterium</taxon>
    </lineage>
</organism>
<protein>
    <submittedName>
        <fullName evidence="1">Uncharacterized protein</fullName>
    </submittedName>
</protein>
<dbReference type="Proteomes" id="UP000199639">
    <property type="component" value="Unassembled WGS sequence"/>
</dbReference>
<dbReference type="EMBL" id="FNIB01000003">
    <property type="protein sequence ID" value="SDN02443.1"/>
    <property type="molecule type" value="Genomic_DNA"/>
</dbReference>
<reference evidence="1 2" key="1">
    <citation type="submission" date="2016-10" db="EMBL/GenBank/DDBJ databases">
        <authorList>
            <person name="Varghese N."/>
            <person name="Submissions S."/>
        </authorList>
    </citation>
    <scope>NUCLEOTIDE SEQUENCE [LARGE SCALE GENOMIC DNA]</scope>
    <source>
        <strain evidence="1 2">CGMCC 1.11215</strain>
    </source>
</reference>
<sequence>MPIDFRNISGIDDAICAQLLLATVGIDHQLVFLEVDEHDRSATGRVAGTALLFSMIVLRNGRNDMKIA</sequence>
<evidence type="ECO:0000313" key="1">
    <source>
        <dbReference type="EMBL" id="SDN02443.1"/>
    </source>
</evidence>